<evidence type="ECO:0000313" key="3">
    <source>
        <dbReference type="Proteomes" id="UP000282388"/>
    </source>
</evidence>
<name>A0A3A8EKY2_9GAMM</name>
<evidence type="ECO:0000256" key="1">
    <source>
        <dbReference type="SAM" id="MobiDB-lite"/>
    </source>
</evidence>
<keyword evidence="3" id="KW-1185">Reference proteome</keyword>
<dbReference type="RefSeq" id="WP_120402851.1">
    <property type="nucleotide sequence ID" value="NZ_RAXV01000022.1"/>
</dbReference>
<evidence type="ECO:0000313" key="2">
    <source>
        <dbReference type="EMBL" id="RKG30614.1"/>
    </source>
</evidence>
<sequence>MLEFKLLRQLKKEPYSEYKLTSQISVQDLKRMYGIYQKYYANTSYEIFESDFLKKTGVFLIREPKNKHIVGFSTILERDFLVDGKAQHAFFSGDTIIEQEFWGSRALQRAMYRYILAYKFRHPFSPVYWILISKGFKTYLLLANNYYSYFPHYADKNKHLADYVTSYCEQYFSEYYDPQTGLINFGADYQPLKGDVAPITKEMRQKNQKIEFFEDKNPTWEDGTELPCIGEITWFDMYRYVERFLSKLDSQGKGDSKKKAKPALHIADENASSKVA</sequence>
<organism evidence="2 3">
    <name type="scientific">Acinetobacter tianfuensis</name>
    <dbReference type="NCBI Taxonomy" id="2419603"/>
    <lineage>
        <taxon>Bacteria</taxon>
        <taxon>Pseudomonadati</taxon>
        <taxon>Pseudomonadota</taxon>
        <taxon>Gammaproteobacteria</taxon>
        <taxon>Moraxellales</taxon>
        <taxon>Moraxellaceae</taxon>
        <taxon>Acinetobacter</taxon>
    </lineage>
</organism>
<accession>A0A3A8EKY2</accession>
<dbReference type="Proteomes" id="UP000282388">
    <property type="component" value="Unassembled WGS sequence"/>
</dbReference>
<protein>
    <submittedName>
        <fullName evidence="2">Uncharacterized protein</fullName>
    </submittedName>
</protein>
<proteinExistence type="predicted"/>
<gene>
    <name evidence="2" type="ORF">D7V32_10625</name>
</gene>
<reference evidence="2 3" key="1">
    <citation type="submission" date="2018-09" db="EMBL/GenBank/DDBJ databases">
        <title>The draft genome of Acinetobacter spp. strains.</title>
        <authorList>
            <person name="Qin J."/>
            <person name="Feng Y."/>
            <person name="Zong Z."/>
        </authorList>
    </citation>
    <scope>NUCLEOTIDE SEQUENCE [LARGE SCALE GENOMIC DNA]</scope>
    <source>
        <strain evidence="2 3">WCHAc060012</strain>
    </source>
</reference>
<dbReference type="EMBL" id="RAXV01000022">
    <property type="protein sequence ID" value="RKG30614.1"/>
    <property type="molecule type" value="Genomic_DNA"/>
</dbReference>
<feature type="region of interest" description="Disordered" evidence="1">
    <location>
        <begin position="250"/>
        <end position="276"/>
    </location>
</feature>
<dbReference type="OrthoDB" id="333393at2"/>
<comment type="caution">
    <text evidence="2">The sequence shown here is derived from an EMBL/GenBank/DDBJ whole genome shotgun (WGS) entry which is preliminary data.</text>
</comment>
<dbReference type="AlphaFoldDB" id="A0A3A8EKY2"/>